<feature type="chain" id="PRO_5020651240" evidence="1">
    <location>
        <begin position="23"/>
        <end position="109"/>
    </location>
</feature>
<evidence type="ECO:0000313" key="2">
    <source>
        <dbReference type="EMBL" id="THG95492.1"/>
    </source>
</evidence>
<sequence length="109" mass="11406">MIFKAVLTAAVISSVGLTGVNAICPGFNYGIADLGNQNYRIFDDSCNVVETDIYVGVNPCTNGKFSCSPPPITITGAEIQGNQYACRSDPNSGSCNGETITVCCRNDGN</sequence>
<gene>
    <name evidence="2" type="ORF">EW026_g6167</name>
</gene>
<keyword evidence="3" id="KW-1185">Reference proteome</keyword>
<comment type="caution">
    <text evidence="2">The sequence shown here is derived from an EMBL/GenBank/DDBJ whole genome shotgun (WGS) entry which is preliminary data.</text>
</comment>
<proteinExistence type="predicted"/>
<dbReference type="AlphaFoldDB" id="A0A4V3X9U4"/>
<dbReference type="EMBL" id="SGPJ01000316">
    <property type="protein sequence ID" value="THG95492.1"/>
    <property type="molecule type" value="Genomic_DNA"/>
</dbReference>
<evidence type="ECO:0000313" key="3">
    <source>
        <dbReference type="Proteomes" id="UP000309038"/>
    </source>
</evidence>
<dbReference type="Proteomes" id="UP000309038">
    <property type="component" value="Unassembled WGS sequence"/>
</dbReference>
<evidence type="ECO:0000256" key="1">
    <source>
        <dbReference type="SAM" id="SignalP"/>
    </source>
</evidence>
<accession>A0A4V3X9U4</accession>
<reference evidence="2 3" key="1">
    <citation type="submission" date="2019-02" db="EMBL/GenBank/DDBJ databases">
        <title>Genome sequencing of the rare red list fungi Phlebia centrifuga.</title>
        <authorList>
            <person name="Buettner E."/>
            <person name="Kellner H."/>
        </authorList>
    </citation>
    <scope>NUCLEOTIDE SEQUENCE [LARGE SCALE GENOMIC DNA]</scope>
    <source>
        <strain evidence="2 3">DSM 108282</strain>
    </source>
</reference>
<organism evidence="2 3">
    <name type="scientific">Hermanssonia centrifuga</name>
    <dbReference type="NCBI Taxonomy" id="98765"/>
    <lineage>
        <taxon>Eukaryota</taxon>
        <taxon>Fungi</taxon>
        <taxon>Dikarya</taxon>
        <taxon>Basidiomycota</taxon>
        <taxon>Agaricomycotina</taxon>
        <taxon>Agaricomycetes</taxon>
        <taxon>Polyporales</taxon>
        <taxon>Meruliaceae</taxon>
        <taxon>Hermanssonia</taxon>
    </lineage>
</organism>
<keyword evidence="1" id="KW-0732">Signal</keyword>
<protein>
    <submittedName>
        <fullName evidence="2">Uncharacterized protein</fullName>
    </submittedName>
</protein>
<feature type="signal peptide" evidence="1">
    <location>
        <begin position="1"/>
        <end position="22"/>
    </location>
</feature>
<name>A0A4V3X9U4_9APHY</name>